<dbReference type="PANTHER" id="PTHR35204">
    <property type="entry name" value="YALI0A21131P"/>
    <property type="match status" value="1"/>
</dbReference>
<evidence type="ECO:0000256" key="1">
    <source>
        <dbReference type="SAM" id="MobiDB-lite"/>
    </source>
</evidence>
<dbReference type="STRING" id="1522189.A0A316W7Z2"/>
<feature type="compositionally biased region" description="Basic residues" evidence="1">
    <location>
        <begin position="305"/>
        <end position="336"/>
    </location>
</feature>
<dbReference type="GeneID" id="37039536"/>
<evidence type="ECO:0000313" key="2">
    <source>
        <dbReference type="EMBL" id="PWN46036.1"/>
    </source>
</evidence>
<feature type="compositionally biased region" description="Basic residues" evidence="1">
    <location>
        <begin position="285"/>
        <end position="294"/>
    </location>
</feature>
<feature type="compositionally biased region" description="Basic and acidic residues" evidence="1">
    <location>
        <begin position="361"/>
        <end position="371"/>
    </location>
</feature>
<dbReference type="Proteomes" id="UP000245783">
    <property type="component" value="Unassembled WGS sequence"/>
</dbReference>
<dbReference type="InParanoid" id="A0A316W7Z2"/>
<keyword evidence="3" id="KW-1185">Reference proteome</keyword>
<sequence length="422" mass="46432">MPRKDVVEGPVAGAAKLDGPRFTSRSARGHVSKAQAKPHLTKHNLSWTSIAFLSFLAIACAFLSSRLTAQRGKEEPNVTQAGAEVGRNGLFLFAQLAGLGLQLPNARHSAGHAAVPGFIRSGTVLYHARTDAGLPPSPEWLAWDVEMSFAIMASRPSENGTFLHTYALQRPLRVLYLDGQSAALSVELGGTQSAELLLQGKAKMKGHSEDHGPGTRRHDEPNWWDDYGRAIRLCRWAKRHGSIIEAIVRMNTGFEVLMCDLTSSALKPLNHLNITVPGTPPFPAHMRKGKHRPKGPPPGHAERTHPRKAHAKKERGGGHGRRPHAAHRRHKHKGHSAYHEHMRHSDHQDRSRSKSHKHSDRRLVDDERATHCTDAVYGPPSSLPDLPQGMRGHVSDYRPGGHPSDGPRHERPRGPPPRGPKS</sequence>
<dbReference type="OrthoDB" id="10261782at2759"/>
<dbReference type="PANTHER" id="PTHR35204:SF1">
    <property type="entry name" value="ENTEROTOXIN"/>
    <property type="match status" value="1"/>
</dbReference>
<dbReference type="AlphaFoldDB" id="A0A316W7Z2"/>
<name>A0A316W7Z2_9BASI</name>
<dbReference type="EMBL" id="KZ819352">
    <property type="protein sequence ID" value="PWN46036.1"/>
    <property type="molecule type" value="Genomic_DNA"/>
</dbReference>
<feature type="region of interest" description="Disordered" evidence="1">
    <location>
        <begin position="277"/>
        <end position="422"/>
    </location>
</feature>
<proteinExistence type="predicted"/>
<dbReference type="InterPro" id="IPR038921">
    <property type="entry name" value="YOR389W-like"/>
</dbReference>
<gene>
    <name evidence="2" type="ORF">IE81DRAFT_81108</name>
</gene>
<feature type="region of interest" description="Disordered" evidence="1">
    <location>
        <begin position="17"/>
        <end position="38"/>
    </location>
</feature>
<evidence type="ECO:0000313" key="3">
    <source>
        <dbReference type="Proteomes" id="UP000245783"/>
    </source>
</evidence>
<dbReference type="RefSeq" id="XP_025373196.1">
    <property type="nucleotide sequence ID" value="XM_025517666.1"/>
</dbReference>
<organism evidence="2 3">
    <name type="scientific">Ceraceosorus guamensis</name>
    <dbReference type="NCBI Taxonomy" id="1522189"/>
    <lineage>
        <taxon>Eukaryota</taxon>
        <taxon>Fungi</taxon>
        <taxon>Dikarya</taxon>
        <taxon>Basidiomycota</taxon>
        <taxon>Ustilaginomycotina</taxon>
        <taxon>Exobasidiomycetes</taxon>
        <taxon>Ceraceosorales</taxon>
        <taxon>Ceraceosoraceae</taxon>
        <taxon>Ceraceosorus</taxon>
    </lineage>
</organism>
<accession>A0A316W7Z2</accession>
<protein>
    <submittedName>
        <fullName evidence="2">Uncharacterized protein</fullName>
    </submittedName>
</protein>
<feature type="compositionally biased region" description="Basic and acidic residues" evidence="1">
    <location>
        <begin position="337"/>
        <end position="352"/>
    </location>
</feature>
<reference evidence="2 3" key="1">
    <citation type="journal article" date="2018" name="Mol. Biol. Evol.">
        <title>Broad Genomic Sampling Reveals a Smut Pathogenic Ancestry of the Fungal Clade Ustilaginomycotina.</title>
        <authorList>
            <person name="Kijpornyongpan T."/>
            <person name="Mondo S.J."/>
            <person name="Barry K."/>
            <person name="Sandor L."/>
            <person name="Lee J."/>
            <person name="Lipzen A."/>
            <person name="Pangilinan J."/>
            <person name="LaButti K."/>
            <person name="Hainaut M."/>
            <person name="Henrissat B."/>
            <person name="Grigoriev I.V."/>
            <person name="Spatafora J.W."/>
            <person name="Aime M.C."/>
        </authorList>
    </citation>
    <scope>NUCLEOTIDE SEQUENCE [LARGE SCALE GENOMIC DNA]</scope>
    <source>
        <strain evidence="2 3">MCA 4658</strain>
    </source>
</reference>